<dbReference type="SUPFAM" id="SSF110296">
    <property type="entry name" value="Oligoxyloglucan reducing end-specific cellobiohydrolase"/>
    <property type="match status" value="1"/>
</dbReference>
<organism evidence="2 3">
    <name type="scientific">Perkinsus olseni</name>
    <name type="common">Perkinsus atlanticus</name>
    <dbReference type="NCBI Taxonomy" id="32597"/>
    <lineage>
        <taxon>Eukaryota</taxon>
        <taxon>Sar</taxon>
        <taxon>Alveolata</taxon>
        <taxon>Perkinsozoa</taxon>
        <taxon>Perkinsea</taxon>
        <taxon>Perkinsida</taxon>
        <taxon>Perkinsidae</taxon>
        <taxon>Perkinsus</taxon>
    </lineage>
</organism>
<feature type="non-terminal residue" evidence="2">
    <location>
        <position position="1"/>
    </location>
</feature>
<name>A0A7J6N7Z5_PEROL</name>
<evidence type="ECO:0000313" key="3">
    <source>
        <dbReference type="Proteomes" id="UP000574390"/>
    </source>
</evidence>
<dbReference type="EMBL" id="JABANM010038058">
    <property type="protein sequence ID" value="KAF4679011.1"/>
    <property type="molecule type" value="Genomic_DNA"/>
</dbReference>
<dbReference type="AlphaFoldDB" id="A0A7J6N7Z5"/>
<sequence length="87" mass="9652">MASHKWLLVLLSFLLDPSRCEAPSIGDPKVAIQEMRPDGPVADVVYLGEKQEVVLMRTENGHVHRSPDSGLSWQKITESLERKGAVT</sequence>
<evidence type="ECO:0000313" key="2">
    <source>
        <dbReference type="EMBL" id="KAF4679011.1"/>
    </source>
</evidence>
<proteinExistence type="predicted"/>
<gene>
    <name evidence="2" type="primary">SORL1_4</name>
    <name evidence="2" type="ORF">FOZ62_014788</name>
</gene>
<comment type="caution">
    <text evidence="2">The sequence shown here is derived from an EMBL/GenBank/DDBJ whole genome shotgun (WGS) entry which is preliminary data.</text>
</comment>
<dbReference type="Proteomes" id="UP000574390">
    <property type="component" value="Unassembled WGS sequence"/>
</dbReference>
<feature type="chain" id="PRO_5029768977" evidence="1">
    <location>
        <begin position="23"/>
        <end position="87"/>
    </location>
</feature>
<evidence type="ECO:0000256" key="1">
    <source>
        <dbReference type="SAM" id="SignalP"/>
    </source>
</evidence>
<reference evidence="2 3" key="1">
    <citation type="submission" date="2020-04" db="EMBL/GenBank/DDBJ databases">
        <title>Perkinsus olseni comparative genomics.</title>
        <authorList>
            <person name="Bogema D.R."/>
        </authorList>
    </citation>
    <scope>NUCLEOTIDE SEQUENCE [LARGE SCALE GENOMIC DNA]</scope>
    <source>
        <strain evidence="2">ATCC PRA-205</strain>
    </source>
</reference>
<keyword evidence="1" id="KW-0732">Signal</keyword>
<accession>A0A7J6N7Z5</accession>
<protein>
    <submittedName>
        <fullName evidence="2">Sorl1p</fullName>
    </submittedName>
</protein>
<feature type="signal peptide" evidence="1">
    <location>
        <begin position="1"/>
        <end position="22"/>
    </location>
</feature>